<dbReference type="InterPro" id="IPR049552">
    <property type="entry name" value="PKS_DH_N"/>
</dbReference>
<dbReference type="Pfam" id="PF00698">
    <property type="entry name" value="Acyl_transf_1"/>
    <property type="match status" value="1"/>
</dbReference>
<dbReference type="SUPFAM" id="SSF55048">
    <property type="entry name" value="Probable ACP-binding domain of malonyl-CoA ACP transacylase"/>
    <property type="match status" value="1"/>
</dbReference>
<dbReference type="PROSITE" id="PS52004">
    <property type="entry name" value="KS3_2"/>
    <property type="match status" value="1"/>
</dbReference>
<dbReference type="SMART" id="SM00826">
    <property type="entry name" value="PKS_DH"/>
    <property type="match status" value="1"/>
</dbReference>
<dbReference type="PROSITE" id="PS00606">
    <property type="entry name" value="KS3_1"/>
    <property type="match status" value="1"/>
</dbReference>
<dbReference type="Gene3D" id="3.40.50.720">
    <property type="entry name" value="NAD(P)-binding Rossmann-like Domain"/>
    <property type="match status" value="3"/>
</dbReference>
<dbReference type="PROSITE" id="PS00012">
    <property type="entry name" value="PHOSPHOPANTETHEINE"/>
    <property type="match status" value="1"/>
</dbReference>
<dbReference type="InterPro" id="IPR036291">
    <property type="entry name" value="NAD(P)-bd_dom_sf"/>
</dbReference>
<reference evidence="10" key="2">
    <citation type="submission" date="2023-05" db="EMBL/GenBank/DDBJ databases">
        <authorList>
            <consortium name="Lawrence Berkeley National Laboratory"/>
            <person name="Steindorff A."/>
            <person name="Hensen N."/>
            <person name="Bonometti L."/>
            <person name="Westerberg I."/>
            <person name="Brannstrom I.O."/>
            <person name="Guillou S."/>
            <person name="Cros-Aarteil S."/>
            <person name="Calhoun S."/>
            <person name="Haridas S."/>
            <person name="Kuo A."/>
            <person name="Mondo S."/>
            <person name="Pangilinan J."/>
            <person name="Riley R."/>
            <person name="Labutti K."/>
            <person name="Andreopoulos B."/>
            <person name="Lipzen A."/>
            <person name="Chen C."/>
            <person name="Yanf M."/>
            <person name="Daum C."/>
            <person name="Ng V."/>
            <person name="Clum A."/>
            <person name="Ohm R."/>
            <person name="Martin F."/>
            <person name="Silar P."/>
            <person name="Natvig D."/>
            <person name="Lalanne C."/>
            <person name="Gautier V."/>
            <person name="Ament-Velasquez S.L."/>
            <person name="Kruys A."/>
            <person name="Hutchinson M.I."/>
            <person name="Powell A.J."/>
            <person name="Barry K."/>
            <person name="Miller A.N."/>
            <person name="Grigoriev I.V."/>
            <person name="Debuchy R."/>
            <person name="Gladieux P."/>
            <person name="Thoren M.H."/>
            <person name="Johannesson H."/>
        </authorList>
    </citation>
    <scope>NUCLEOTIDE SEQUENCE</scope>
    <source>
        <strain evidence="10">CBS 359.72</strain>
    </source>
</reference>
<evidence type="ECO:0000256" key="2">
    <source>
        <dbReference type="ARBA" id="ARBA00022553"/>
    </source>
</evidence>
<dbReference type="GO" id="GO:0004312">
    <property type="term" value="F:fatty acid synthase activity"/>
    <property type="evidence" value="ECO:0007669"/>
    <property type="project" value="TreeGrafter"/>
</dbReference>
<dbReference type="InterPro" id="IPR011032">
    <property type="entry name" value="GroES-like_sf"/>
</dbReference>
<dbReference type="CDD" id="cd05195">
    <property type="entry name" value="enoyl_red"/>
    <property type="match status" value="1"/>
</dbReference>
<evidence type="ECO:0000256" key="6">
    <source>
        <dbReference type="PROSITE-ProRule" id="PRU01363"/>
    </source>
</evidence>
<dbReference type="Gene3D" id="1.10.1200.10">
    <property type="entry name" value="ACP-like"/>
    <property type="match status" value="1"/>
</dbReference>
<dbReference type="Pfam" id="PF14765">
    <property type="entry name" value="PS-DH"/>
    <property type="match status" value="1"/>
</dbReference>
<dbReference type="GO" id="GO:0016491">
    <property type="term" value="F:oxidoreductase activity"/>
    <property type="evidence" value="ECO:0007669"/>
    <property type="project" value="UniProtKB-KW"/>
</dbReference>
<dbReference type="InterPro" id="IPR020843">
    <property type="entry name" value="ER"/>
</dbReference>
<protein>
    <submittedName>
        <fullName evidence="10">Polyketide synthase</fullName>
    </submittedName>
</protein>
<evidence type="ECO:0000313" key="10">
    <source>
        <dbReference type="EMBL" id="KAK4247441.1"/>
    </source>
</evidence>
<keyword evidence="1" id="KW-0596">Phosphopantetheine</keyword>
<dbReference type="Pfam" id="PF08659">
    <property type="entry name" value="KR"/>
    <property type="match status" value="1"/>
</dbReference>
<dbReference type="InterPro" id="IPR018201">
    <property type="entry name" value="Ketoacyl_synth_AS"/>
</dbReference>
<evidence type="ECO:0000256" key="3">
    <source>
        <dbReference type="ARBA" id="ARBA00022679"/>
    </source>
</evidence>
<dbReference type="SMART" id="SM00822">
    <property type="entry name" value="PKS_KR"/>
    <property type="match status" value="1"/>
</dbReference>
<dbReference type="EMBL" id="MU857653">
    <property type="protein sequence ID" value="KAK4247441.1"/>
    <property type="molecule type" value="Genomic_DNA"/>
</dbReference>
<dbReference type="InterPro" id="IPR049900">
    <property type="entry name" value="PKS_mFAS_DH"/>
</dbReference>
<gene>
    <name evidence="10" type="ORF">C7999DRAFT_32106</name>
</gene>
<dbReference type="SUPFAM" id="SSF52151">
    <property type="entry name" value="FabD/lysophospholipase-like"/>
    <property type="match status" value="1"/>
</dbReference>
<dbReference type="InterPro" id="IPR050091">
    <property type="entry name" value="PKS_NRPS_Biosynth_Enz"/>
</dbReference>
<dbReference type="InterPro" id="IPR056501">
    <property type="entry name" value="NAD-bd_HRPKS_sdrA"/>
</dbReference>
<dbReference type="InterPro" id="IPR049551">
    <property type="entry name" value="PKS_DH_C"/>
</dbReference>
<proteinExistence type="predicted"/>
<dbReference type="PANTHER" id="PTHR43775">
    <property type="entry name" value="FATTY ACID SYNTHASE"/>
    <property type="match status" value="1"/>
</dbReference>
<evidence type="ECO:0000259" key="7">
    <source>
        <dbReference type="PROSITE" id="PS50075"/>
    </source>
</evidence>
<keyword evidence="4" id="KW-0560">Oxidoreductase</keyword>
<feature type="domain" description="PKS/mFAS DH" evidence="9">
    <location>
        <begin position="921"/>
        <end position="1275"/>
    </location>
</feature>
<comment type="caution">
    <text evidence="10">The sequence shown here is derived from an EMBL/GenBank/DDBJ whole genome shotgun (WGS) entry which is preliminary data.</text>
</comment>
<accession>A0AAN7HF89</accession>
<dbReference type="PROSITE" id="PS52019">
    <property type="entry name" value="PKS_MFAS_DH"/>
    <property type="match status" value="1"/>
</dbReference>
<dbReference type="Gene3D" id="3.40.366.10">
    <property type="entry name" value="Malonyl-Coenzyme A Acyl Carrier Protein, domain 2"/>
    <property type="match status" value="1"/>
</dbReference>
<sequence length="2205" mass="241142">MADHHPEPIAIVGMSCRLPGGVSNPGEFYRMLCRQKTGWSEIPPSRFNAEAYHHPNPDKKGCLNSEGGYFITGDISMFDAAFFDITKKEAECMDPAQRLLMECVYEALENAGIPKEAMSGRKIGVFVGGNYGEHRVGNLRDLDNIPSFDATGNQGAFLAGRVAYYFNLRGPTLTVDTACSSSMHALHLAVQSIRAGESEQAIVGASHLITHPDIWVSMGKLRLFSKSGRTYAFDDRADSGYARGEGAGCLVLKPLAQAQADNDHIFSVITHTGVSHNGRTVGIVAPSPEEQESLVKRVFTEANINPRDVGFFEAHGTGTKKGDPIEAVGIYNAVGRYFSPEDPLHIGSVKPNIGHLECASGVVSVIKGVLMLYYGFILPNTDFKRANKAIPLHKWNMRVATGQKPWPNNRKYVCVNNFGFSGSNSTCVLGAAPQVRGLEIADSGYYSPLRLFVLSANDETALRNSIKKLGIWIEQHAELYQTTEPRNLAYTLCQRRSHLPWRVAVVANMCSNVTSALNSHDTTPTRAPSEPPRLAFVYTGQGAQWFAMGRELLRTHPVYFDAIVRADAALRALGANFSVLEELRRDKASTRVGLAHISQPICSAVQLALTDLFASFGVKPGAVTGHSSGEIAAAYAAGALTFESAMAAAYYRGHIIVELKKRHPNVRGSMMAVGAGADELRPIIQELNEKGGPQVVVACENSPSSSTLSGDEEAIDCLQKLFQSKGVFNRKLFVDVAYHSQHMQLIAESYLSQVSHIEAPAIVKSSQVEFFSSLCGRKISLEELGPRYWVENLTQTVRFSTSIEKLCTEYRPDIIVEIGPHAALKGPIMQAMKKLGPAAMRISYLPSLIRGEDATRTCLETAGQLFVHGHSLNFFEINHHREEDEKPELVPSLYTYPWSKQKYWYESRLSQQHRLKPFARNDLLGTLADWSSALDPTWRNVIRTEDLPWLKEYQIQSRAVFPMAGFLSMTIEAAAQTAYMNGLAVSGFECRTLRISEPLFLMDDQEYEVLLNLRTVGTGGRTRHVFRISSYEPSRSWLEHCTGMVTAMLSTSFTDASVKGEAGETLDEVAAKFSPRVRNISPKSEILPSGDAYTVSNFGNGLSIPGTLNGSAKYPDGFKRDPPPRSNTETDIYKLFASRGFSYPPSFRSLGNIVKKDPLTAQCVVRDTGVHMPLGHESPYKIHPSVIDTMFQIPLLCPGTESEGAAQATCLPSSIRHMVIRSQWTYQPGDIFAVTVTPETRTRSFMVELFPTALGTAAISISGLKFKPLESRHQEPSPPRQLCFKTEWKLVDRTAADTAVKATADKPIVIVTERGGETEEPLVVSLIRKAKECTTASVMARSLYDIGNWNSLFIVVCELWTPMLYPIDEARLEQVKKLLTEASGLMWVTRGATRFPTSPSVSLSLGLIRTARSERNAVAATLDLAPYSQLRTAQRAELIRNAFALSVLSGNGNPEMEFREEGGELFVPRIVPHADLNLDVQRSLGHSIPYHQEFRQPGRQLRLAHRMDAFSSAEDYFEDAPDVPLLNDEVELLIEASVLSPNDVTNSTEDETSSTIPRSCAGTITRLGPGVENLAVGTRVCGLAEGPFGTHARARRTSVAAIPDSVRGETAACIPGPLLAAYHALVETARVRKGERVLVQLSGPAGLAAVSVARYLGADVYALILSEQQGALATRMGLPPDKILDARSIYLRQELEEFTQCNGMEVVVALSGHEAANAWECLADFGRFVEIRTPGARERTKPELGVNATFSSVDMASIAAARPDAMQKLERLVHCVASGTIVPPTTTVKIPVSKIHKGTRMVRDGAVESVLAVVDERTNQVRATHKVTGSIFRTDGTHLIIGGTGGLGRSIARYMTLHGARNIVLVSRSGGGMDAIDELQREMQRHDARIVVMKCDVTDEDQVRQLVGDCQSILPPICGVIHAAMVLRDVLLENMSYRDYQQVILPKVCGATNIHRILTAKRTKLDYFVLLSSAASILGSRGQGAYAAANTFLDSFAHYLTERGIPGTALNLTAVTGAGYLAENAERQDKIIRNFGNESVSEDEVLALLSAAVRGICGPQCLTGLKLHLGSDGKWPYYANDARFAHLKAECLSATEREGLVPTQTESPGTAFRAAKSDEEAARIAAQGVAEKLSEVLTIAAEDLDVARNITSYGLDSLTAIELRNWIAKELRTNLQILELLSSGTINDLARLIVQKTRTAWVEKS</sequence>
<dbReference type="SUPFAM" id="SSF53901">
    <property type="entry name" value="Thiolase-like"/>
    <property type="match status" value="1"/>
</dbReference>
<keyword evidence="5" id="KW-0511">Multifunctional enzyme</keyword>
<dbReference type="SUPFAM" id="SSF50129">
    <property type="entry name" value="GroES-like"/>
    <property type="match status" value="1"/>
</dbReference>
<dbReference type="Gene3D" id="3.30.70.3290">
    <property type="match status" value="1"/>
</dbReference>
<dbReference type="Pfam" id="PF23114">
    <property type="entry name" value="NAD-bd_HRPKS_sdrA"/>
    <property type="match status" value="1"/>
</dbReference>
<dbReference type="Gene3D" id="3.90.180.10">
    <property type="entry name" value="Medium-chain alcohol dehydrogenases, catalytic domain"/>
    <property type="match status" value="1"/>
</dbReference>
<dbReference type="InterPro" id="IPR016039">
    <property type="entry name" value="Thiolase-like"/>
</dbReference>
<dbReference type="GO" id="GO:0006633">
    <property type="term" value="P:fatty acid biosynthetic process"/>
    <property type="evidence" value="ECO:0007669"/>
    <property type="project" value="InterPro"/>
</dbReference>
<keyword evidence="3" id="KW-0808">Transferase</keyword>
<dbReference type="Gene3D" id="3.40.47.10">
    <property type="match status" value="1"/>
</dbReference>
<dbReference type="Pfam" id="PF16197">
    <property type="entry name" value="KAsynt_C_assoc"/>
    <property type="match status" value="1"/>
</dbReference>
<dbReference type="InterPro" id="IPR016035">
    <property type="entry name" value="Acyl_Trfase/lysoPLipase"/>
</dbReference>
<dbReference type="InterPro" id="IPR001227">
    <property type="entry name" value="Ac_transferase_dom_sf"/>
</dbReference>
<keyword evidence="2" id="KW-0597">Phosphoprotein</keyword>
<comment type="caution">
    <text evidence="6">Lacks conserved residue(s) required for the propagation of feature annotation.</text>
</comment>
<dbReference type="InterPro" id="IPR036736">
    <property type="entry name" value="ACP-like_sf"/>
</dbReference>
<evidence type="ECO:0000259" key="8">
    <source>
        <dbReference type="PROSITE" id="PS52004"/>
    </source>
</evidence>
<dbReference type="InterPro" id="IPR016036">
    <property type="entry name" value="Malonyl_transacylase_ACP-bd"/>
</dbReference>
<feature type="region of interest" description="N-terminal hotdog fold" evidence="6">
    <location>
        <begin position="921"/>
        <end position="1052"/>
    </location>
</feature>
<feature type="domain" description="Ketosynthase family 3 (KS3)" evidence="8">
    <location>
        <begin position="6"/>
        <end position="431"/>
    </location>
</feature>
<dbReference type="Pfam" id="PF00109">
    <property type="entry name" value="ketoacyl-synt"/>
    <property type="match status" value="1"/>
</dbReference>
<dbReference type="Pfam" id="PF23297">
    <property type="entry name" value="ACP_SdgA_C"/>
    <property type="match status" value="1"/>
</dbReference>
<dbReference type="InterPro" id="IPR013968">
    <property type="entry name" value="PKS_KR"/>
</dbReference>
<dbReference type="SMART" id="SM00827">
    <property type="entry name" value="PKS_AT"/>
    <property type="match status" value="1"/>
</dbReference>
<dbReference type="InterPro" id="IPR020806">
    <property type="entry name" value="PKS_PP-bd"/>
</dbReference>
<dbReference type="Pfam" id="PF21089">
    <property type="entry name" value="PKS_DH_N"/>
    <property type="match status" value="1"/>
</dbReference>
<dbReference type="InterPro" id="IPR020807">
    <property type="entry name" value="PKS_DH"/>
</dbReference>
<dbReference type="InterPro" id="IPR014030">
    <property type="entry name" value="Ketoacyl_synth_N"/>
</dbReference>
<dbReference type="InterPro" id="IPR009081">
    <property type="entry name" value="PP-bd_ACP"/>
</dbReference>
<keyword evidence="11" id="KW-1185">Reference proteome</keyword>
<dbReference type="InterPro" id="IPR032821">
    <property type="entry name" value="PKS_assoc"/>
</dbReference>
<evidence type="ECO:0000256" key="1">
    <source>
        <dbReference type="ARBA" id="ARBA00022450"/>
    </source>
</evidence>
<dbReference type="PANTHER" id="PTHR43775:SF13">
    <property type="entry name" value="POLYKETIDE SYNTHASE 1"/>
    <property type="match status" value="1"/>
</dbReference>
<dbReference type="GO" id="GO:0031177">
    <property type="term" value="F:phosphopantetheine binding"/>
    <property type="evidence" value="ECO:0007669"/>
    <property type="project" value="InterPro"/>
</dbReference>
<name>A0AAN7HF89_9PEZI</name>
<reference evidence="10" key="1">
    <citation type="journal article" date="2023" name="Mol. Phylogenet. Evol.">
        <title>Genome-scale phylogeny and comparative genomics of the fungal order Sordariales.</title>
        <authorList>
            <person name="Hensen N."/>
            <person name="Bonometti L."/>
            <person name="Westerberg I."/>
            <person name="Brannstrom I.O."/>
            <person name="Guillou S."/>
            <person name="Cros-Aarteil S."/>
            <person name="Calhoun S."/>
            <person name="Haridas S."/>
            <person name="Kuo A."/>
            <person name="Mondo S."/>
            <person name="Pangilinan J."/>
            <person name="Riley R."/>
            <person name="LaButti K."/>
            <person name="Andreopoulos B."/>
            <person name="Lipzen A."/>
            <person name="Chen C."/>
            <person name="Yan M."/>
            <person name="Daum C."/>
            <person name="Ng V."/>
            <person name="Clum A."/>
            <person name="Steindorff A."/>
            <person name="Ohm R.A."/>
            <person name="Martin F."/>
            <person name="Silar P."/>
            <person name="Natvig D.O."/>
            <person name="Lalanne C."/>
            <person name="Gautier V."/>
            <person name="Ament-Velasquez S.L."/>
            <person name="Kruys A."/>
            <person name="Hutchinson M.I."/>
            <person name="Powell A.J."/>
            <person name="Barry K."/>
            <person name="Miller A.N."/>
            <person name="Grigoriev I.V."/>
            <person name="Debuchy R."/>
            <person name="Gladieux P."/>
            <person name="Hiltunen Thoren M."/>
            <person name="Johannesson H."/>
        </authorList>
    </citation>
    <scope>NUCLEOTIDE SEQUENCE</scope>
    <source>
        <strain evidence="10">CBS 359.72</strain>
    </source>
</reference>
<dbReference type="SMART" id="SM00823">
    <property type="entry name" value="PKS_PP"/>
    <property type="match status" value="1"/>
</dbReference>
<dbReference type="InterPro" id="IPR006162">
    <property type="entry name" value="Ppantetheine_attach_site"/>
</dbReference>
<dbReference type="PROSITE" id="PS50075">
    <property type="entry name" value="CARRIER"/>
    <property type="match status" value="1"/>
</dbReference>
<dbReference type="Pfam" id="PF02801">
    <property type="entry name" value="Ketoacyl-synt_C"/>
    <property type="match status" value="1"/>
</dbReference>
<evidence type="ECO:0000256" key="5">
    <source>
        <dbReference type="ARBA" id="ARBA00023268"/>
    </source>
</evidence>
<dbReference type="InterPro" id="IPR042104">
    <property type="entry name" value="PKS_dehydratase_sf"/>
</dbReference>
<dbReference type="InterPro" id="IPR014031">
    <property type="entry name" value="Ketoacyl_synth_C"/>
</dbReference>
<dbReference type="GO" id="GO:0030639">
    <property type="term" value="P:polyketide biosynthetic process"/>
    <property type="evidence" value="ECO:0007669"/>
    <property type="project" value="UniProtKB-ARBA"/>
</dbReference>
<dbReference type="InterPro" id="IPR020841">
    <property type="entry name" value="PKS_Beta-ketoAc_synthase_dom"/>
</dbReference>
<dbReference type="Proteomes" id="UP001303647">
    <property type="component" value="Unassembled WGS sequence"/>
</dbReference>
<evidence type="ECO:0000313" key="11">
    <source>
        <dbReference type="Proteomes" id="UP001303647"/>
    </source>
</evidence>
<organism evidence="10 11">
    <name type="scientific">Corynascus novoguineensis</name>
    <dbReference type="NCBI Taxonomy" id="1126955"/>
    <lineage>
        <taxon>Eukaryota</taxon>
        <taxon>Fungi</taxon>
        <taxon>Dikarya</taxon>
        <taxon>Ascomycota</taxon>
        <taxon>Pezizomycotina</taxon>
        <taxon>Sordariomycetes</taxon>
        <taxon>Sordariomycetidae</taxon>
        <taxon>Sordariales</taxon>
        <taxon>Chaetomiaceae</taxon>
        <taxon>Corynascus</taxon>
    </lineage>
</organism>
<feature type="region of interest" description="C-terminal hotdog fold" evidence="6">
    <location>
        <begin position="1124"/>
        <end position="1275"/>
    </location>
</feature>
<dbReference type="SUPFAM" id="SSF47336">
    <property type="entry name" value="ACP-like"/>
    <property type="match status" value="1"/>
</dbReference>
<evidence type="ECO:0000256" key="4">
    <source>
        <dbReference type="ARBA" id="ARBA00023002"/>
    </source>
</evidence>
<dbReference type="CDD" id="cd00833">
    <property type="entry name" value="PKS"/>
    <property type="match status" value="1"/>
</dbReference>
<dbReference type="InterPro" id="IPR057326">
    <property type="entry name" value="KR_dom"/>
</dbReference>
<dbReference type="SMART" id="SM00825">
    <property type="entry name" value="PKS_KS"/>
    <property type="match status" value="1"/>
</dbReference>
<dbReference type="Gene3D" id="3.10.129.110">
    <property type="entry name" value="Polyketide synthase dehydratase"/>
    <property type="match status" value="1"/>
</dbReference>
<dbReference type="SMART" id="SM00829">
    <property type="entry name" value="PKS_ER"/>
    <property type="match status" value="1"/>
</dbReference>
<dbReference type="GO" id="GO:0004315">
    <property type="term" value="F:3-oxoacyl-[acyl-carrier-protein] synthase activity"/>
    <property type="evidence" value="ECO:0007669"/>
    <property type="project" value="InterPro"/>
</dbReference>
<dbReference type="SUPFAM" id="SSF51735">
    <property type="entry name" value="NAD(P)-binding Rossmann-fold domains"/>
    <property type="match status" value="2"/>
</dbReference>
<feature type="domain" description="Carrier" evidence="7">
    <location>
        <begin position="2120"/>
        <end position="2197"/>
    </location>
</feature>
<dbReference type="InterPro" id="IPR014043">
    <property type="entry name" value="Acyl_transferase_dom"/>
</dbReference>
<evidence type="ECO:0000259" key="9">
    <source>
        <dbReference type="PROSITE" id="PS52019"/>
    </source>
</evidence>